<dbReference type="InterPro" id="IPR003016">
    <property type="entry name" value="2-oxoA_DH_lipoyl-BS"/>
</dbReference>
<comment type="function">
    <text evidence="2">E2 component of the 2-oxoglutarate dehydrogenase (OGDH) complex which catalyzes the second step in the conversion of 2-oxoglutarate to succinyl-CoA and CO(2).</text>
</comment>
<keyword evidence="15" id="KW-1185">Reference proteome</keyword>
<evidence type="ECO:0000256" key="9">
    <source>
        <dbReference type="ARBA" id="ARBA00052761"/>
    </source>
</evidence>
<dbReference type="InterPro" id="IPR001078">
    <property type="entry name" value="2-oxoacid_DH_actylTfrase"/>
</dbReference>
<dbReference type="InterPro" id="IPR004167">
    <property type="entry name" value="PSBD"/>
</dbReference>
<dbReference type="EC" id="2.3.1.-" evidence="10"/>
<name>A0A942DYF5_9HYPH</name>
<dbReference type="PROSITE" id="PS50968">
    <property type="entry name" value="BIOTINYL_LIPOYL"/>
    <property type="match status" value="1"/>
</dbReference>
<evidence type="ECO:0000313" key="15">
    <source>
        <dbReference type="Proteomes" id="UP000680348"/>
    </source>
</evidence>
<feature type="domain" description="Lipoyl-binding" evidence="12">
    <location>
        <begin position="3"/>
        <end position="78"/>
    </location>
</feature>
<dbReference type="InterPro" id="IPR000089">
    <property type="entry name" value="Biotin_lipoyl"/>
</dbReference>
<dbReference type="Gene3D" id="4.10.320.10">
    <property type="entry name" value="E3-binding domain"/>
    <property type="match status" value="1"/>
</dbReference>
<dbReference type="FunFam" id="3.30.559.10:FF:000007">
    <property type="entry name" value="Dihydrolipoamide acetyltransferase component of pyruvate dehydrogenase complex"/>
    <property type="match status" value="1"/>
</dbReference>
<protein>
    <recommendedName>
        <fullName evidence="10">Dihydrolipoamide acetyltransferase component of pyruvate dehydrogenase complex</fullName>
        <ecNumber evidence="10">2.3.1.-</ecNumber>
    </recommendedName>
</protein>
<dbReference type="InterPro" id="IPR036625">
    <property type="entry name" value="E3-bd_dom_sf"/>
</dbReference>
<evidence type="ECO:0000256" key="11">
    <source>
        <dbReference type="SAM" id="MobiDB-lite"/>
    </source>
</evidence>
<dbReference type="InterPro" id="IPR023213">
    <property type="entry name" value="CAT-like_dom_sf"/>
</dbReference>
<keyword evidence="7 10" id="KW-0450">Lipoyl</keyword>
<evidence type="ECO:0000256" key="4">
    <source>
        <dbReference type="ARBA" id="ARBA00007317"/>
    </source>
</evidence>
<comment type="pathway">
    <text evidence="3">Amino-acid degradation; L-lysine degradation via saccharopine pathway; glutaryl-CoA from L-lysine: step 6/6.</text>
</comment>
<comment type="subunit">
    <text evidence="5">Forms a 24-polypeptide structural core with octahedral symmetry. Part of the 2-oxoglutarate dehydrogenase (OGDH) complex composed of E1 (2-oxoglutarate dehydrogenase), E2 (dihydrolipoamide succinyltransferase) and E3 (dihydrolipoamide dehydrogenase); the complex contains multiple copies of the three enzymatic components (E1, E2 and E3).</text>
</comment>
<feature type="region of interest" description="Disordered" evidence="11">
    <location>
        <begin position="82"/>
        <end position="112"/>
    </location>
</feature>
<dbReference type="Proteomes" id="UP000680348">
    <property type="component" value="Unassembled WGS sequence"/>
</dbReference>
<dbReference type="PROSITE" id="PS00189">
    <property type="entry name" value="LIPOYL"/>
    <property type="match status" value="1"/>
</dbReference>
<dbReference type="SUPFAM" id="SSF52777">
    <property type="entry name" value="CoA-dependent acyltransferases"/>
    <property type="match status" value="1"/>
</dbReference>
<evidence type="ECO:0000313" key="14">
    <source>
        <dbReference type="EMBL" id="MBS3649906.1"/>
    </source>
</evidence>
<comment type="similarity">
    <text evidence="4 10">Belongs to the 2-oxoacid dehydrogenase family.</text>
</comment>
<evidence type="ECO:0000256" key="1">
    <source>
        <dbReference type="ARBA" id="ARBA00001938"/>
    </source>
</evidence>
<comment type="cofactor">
    <cofactor evidence="1 10">
        <name>(R)-lipoate</name>
        <dbReference type="ChEBI" id="CHEBI:83088"/>
    </cofactor>
</comment>
<dbReference type="InterPro" id="IPR011053">
    <property type="entry name" value="Single_hybrid_motif"/>
</dbReference>
<keyword evidence="6 10" id="KW-0808">Transferase</keyword>
<evidence type="ECO:0000256" key="8">
    <source>
        <dbReference type="ARBA" id="ARBA00023315"/>
    </source>
</evidence>
<evidence type="ECO:0000259" key="13">
    <source>
        <dbReference type="PROSITE" id="PS51826"/>
    </source>
</evidence>
<dbReference type="CDD" id="cd06849">
    <property type="entry name" value="lipoyl_domain"/>
    <property type="match status" value="1"/>
</dbReference>
<dbReference type="SUPFAM" id="SSF47005">
    <property type="entry name" value="Peripheral subunit-binding domain of 2-oxo acid dehydrogenase complex"/>
    <property type="match status" value="1"/>
</dbReference>
<evidence type="ECO:0000256" key="5">
    <source>
        <dbReference type="ARBA" id="ARBA00011666"/>
    </source>
</evidence>
<dbReference type="Pfam" id="PF00198">
    <property type="entry name" value="2-oxoacid_dh"/>
    <property type="match status" value="1"/>
</dbReference>
<evidence type="ECO:0000256" key="7">
    <source>
        <dbReference type="ARBA" id="ARBA00022823"/>
    </source>
</evidence>
<dbReference type="PANTHER" id="PTHR43178">
    <property type="entry name" value="DIHYDROLIPOAMIDE ACETYLTRANSFERASE COMPONENT OF PYRUVATE DEHYDROGENASE COMPLEX"/>
    <property type="match status" value="1"/>
</dbReference>
<dbReference type="Gene3D" id="2.40.50.100">
    <property type="match status" value="1"/>
</dbReference>
<dbReference type="GO" id="GO:0004149">
    <property type="term" value="F:dihydrolipoyllysine-residue succinyltransferase activity"/>
    <property type="evidence" value="ECO:0007669"/>
    <property type="project" value="UniProtKB-EC"/>
</dbReference>
<dbReference type="PANTHER" id="PTHR43178:SF5">
    <property type="entry name" value="LIPOAMIDE ACYLTRANSFERASE COMPONENT OF BRANCHED-CHAIN ALPHA-KETO ACID DEHYDROGENASE COMPLEX, MITOCHONDRIAL"/>
    <property type="match status" value="1"/>
</dbReference>
<dbReference type="RefSeq" id="WP_188255457.1">
    <property type="nucleotide sequence ID" value="NZ_JABVCF010000007.1"/>
</dbReference>
<evidence type="ECO:0000256" key="2">
    <source>
        <dbReference type="ARBA" id="ARBA00004052"/>
    </source>
</evidence>
<sequence>MPEHVIKLPDVGEGVAEAELVEWHVKVGDLVREDSVLAAVMTDKATVEIPSPVDGEVIWLGAEIGQSVPVGSPIVRLKVGAAGSTGRDAPMDDGEDKAPLADGMSEEGEHIPPPPEATELAVKVSGHASGAAAAAAALRSDTVTTTEIRGGIGAGAGPSAGAGTSARLSAHTSAGIRAAAISARPEGARPTARIADGKPLASPAVRLRAKEGGIDLRQVPGTGPAGRITHEDLDVFLRRGPAPTARPHLAADTSVEEIKIVGLRRRIAEKMALAWSRIPHITYVEEVDVTALEELREKLNREDRPGRPKLTVLPFLMRAMVKAIREQPIVNSHFDDASGVIHRFGGVHIGIATQTPSGLMVPVVRHAEARDLFDCASELTRLSEAAKAGTATREELSGSTITITSLGALGGIATTPIINHPEVAIVGVNKIVVRPIWDGSQFVPRKMMNLSSSFDHRVVDGWNAAVFVQRIKALLETPALIFVED</sequence>
<dbReference type="GO" id="GO:0016407">
    <property type="term" value="F:acetyltransferase activity"/>
    <property type="evidence" value="ECO:0007669"/>
    <property type="project" value="TreeGrafter"/>
</dbReference>
<evidence type="ECO:0000256" key="10">
    <source>
        <dbReference type="RuleBase" id="RU003423"/>
    </source>
</evidence>
<dbReference type="GO" id="GO:0005737">
    <property type="term" value="C:cytoplasm"/>
    <property type="evidence" value="ECO:0007669"/>
    <property type="project" value="TreeGrafter"/>
</dbReference>
<evidence type="ECO:0000256" key="3">
    <source>
        <dbReference type="ARBA" id="ARBA00005145"/>
    </source>
</evidence>
<dbReference type="Pfam" id="PF02817">
    <property type="entry name" value="E3_binding"/>
    <property type="match status" value="1"/>
</dbReference>
<reference evidence="14" key="1">
    <citation type="submission" date="2021-04" db="EMBL/GenBank/DDBJ databases">
        <title>Pseudaminobacter soli sp. nov., isolated from paddy soil contaminated by heavy metals.</title>
        <authorList>
            <person name="Zhang K."/>
        </authorList>
    </citation>
    <scope>NUCLEOTIDE SEQUENCE</scope>
    <source>
        <strain evidence="14">19-2017</strain>
    </source>
</reference>
<comment type="caution">
    <text evidence="14">The sequence shown here is derived from an EMBL/GenBank/DDBJ whole genome shotgun (WGS) entry which is preliminary data.</text>
</comment>
<dbReference type="GO" id="GO:0031405">
    <property type="term" value="F:lipoic acid binding"/>
    <property type="evidence" value="ECO:0007669"/>
    <property type="project" value="TreeGrafter"/>
</dbReference>
<dbReference type="InterPro" id="IPR050743">
    <property type="entry name" value="2-oxoacid_DH_E2_comp"/>
</dbReference>
<dbReference type="AlphaFoldDB" id="A0A942DYF5"/>
<comment type="catalytic activity">
    <reaction evidence="9">
        <text>N(6)-[(R)-dihydrolipoyl]-L-lysyl-[protein] + succinyl-CoA = N(6)-[(R)-S(8)-succinyldihydrolipoyl]-L-lysyl-[protein] + CoA</text>
        <dbReference type="Rhea" id="RHEA:15213"/>
        <dbReference type="Rhea" id="RHEA-COMP:10475"/>
        <dbReference type="Rhea" id="RHEA-COMP:20092"/>
        <dbReference type="ChEBI" id="CHEBI:57287"/>
        <dbReference type="ChEBI" id="CHEBI:57292"/>
        <dbReference type="ChEBI" id="CHEBI:83100"/>
        <dbReference type="ChEBI" id="CHEBI:83120"/>
        <dbReference type="EC" id="2.3.1.61"/>
    </reaction>
</comment>
<keyword evidence="8 10" id="KW-0012">Acyltransferase</keyword>
<evidence type="ECO:0000256" key="6">
    <source>
        <dbReference type="ARBA" id="ARBA00022679"/>
    </source>
</evidence>
<dbReference type="EMBL" id="JAGWCR010000007">
    <property type="protein sequence ID" value="MBS3649906.1"/>
    <property type="molecule type" value="Genomic_DNA"/>
</dbReference>
<proteinExistence type="inferred from homology"/>
<gene>
    <name evidence="14" type="ORF">KEU06_14935</name>
</gene>
<dbReference type="SUPFAM" id="SSF51230">
    <property type="entry name" value="Single hybrid motif"/>
    <property type="match status" value="1"/>
</dbReference>
<evidence type="ECO:0000259" key="12">
    <source>
        <dbReference type="PROSITE" id="PS50968"/>
    </source>
</evidence>
<dbReference type="PROSITE" id="PS51826">
    <property type="entry name" value="PSBD"/>
    <property type="match status" value="1"/>
</dbReference>
<organism evidence="14 15">
    <name type="scientific">Pseudaminobacter soli</name>
    <name type="common">ex Zhang et al. 2022</name>
    <dbReference type="NCBI Taxonomy" id="2831468"/>
    <lineage>
        <taxon>Bacteria</taxon>
        <taxon>Pseudomonadati</taxon>
        <taxon>Pseudomonadota</taxon>
        <taxon>Alphaproteobacteria</taxon>
        <taxon>Hyphomicrobiales</taxon>
        <taxon>Phyllobacteriaceae</taxon>
        <taxon>Pseudaminobacter</taxon>
    </lineage>
</organism>
<dbReference type="Pfam" id="PF00364">
    <property type="entry name" value="Biotin_lipoyl"/>
    <property type="match status" value="1"/>
</dbReference>
<accession>A0A942DYF5</accession>
<feature type="domain" description="Peripheral subunit-binding (PSBD)" evidence="13">
    <location>
        <begin position="200"/>
        <end position="237"/>
    </location>
</feature>
<dbReference type="Gene3D" id="3.30.559.10">
    <property type="entry name" value="Chloramphenicol acetyltransferase-like domain"/>
    <property type="match status" value="1"/>
</dbReference>